<keyword evidence="4" id="KW-1185">Reference proteome</keyword>
<dbReference type="Gene3D" id="3.50.50.60">
    <property type="entry name" value="FAD/NAD(P)-binding domain"/>
    <property type="match status" value="1"/>
</dbReference>
<dbReference type="Gene3D" id="3.30.9.10">
    <property type="entry name" value="D-Amino Acid Oxidase, subunit A, domain 2"/>
    <property type="match status" value="1"/>
</dbReference>
<dbReference type="EC" id="1.4.99.-" evidence="3"/>
<evidence type="ECO:0000313" key="3">
    <source>
        <dbReference type="EMBL" id="MBB4051903.1"/>
    </source>
</evidence>
<dbReference type="SUPFAM" id="SSF51905">
    <property type="entry name" value="FAD/NAD(P)-binding domain"/>
    <property type="match status" value="1"/>
</dbReference>
<accession>A0A7W6ILN2</accession>
<proteinExistence type="predicted"/>
<organism evidence="3 4">
    <name type="scientific">Devosia subaequoris</name>
    <dbReference type="NCBI Taxonomy" id="395930"/>
    <lineage>
        <taxon>Bacteria</taxon>
        <taxon>Pseudomonadati</taxon>
        <taxon>Pseudomonadota</taxon>
        <taxon>Alphaproteobacteria</taxon>
        <taxon>Hyphomicrobiales</taxon>
        <taxon>Devosiaceae</taxon>
        <taxon>Devosia</taxon>
    </lineage>
</organism>
<dbReference type="InterPro" id="IPR006076">
    <property type="entry name" value="FAD-dep_OxRdtase"/>
</dbReference>
<comment type="caution">
    <text evidence="3">The sequence shown here is derived from an EMBL/GenBank/DDBJ whole genome shotgun (WGS) entry which is preliminary data.</text>
</comment>
<dbReference type="RefSeq" id="WP_183310638.1">
    <property type="nucleotide sequence ID" value="NZ_JACIEW010000003.1"/>
</dbReference>
<gene>
    <name evidence="3" type="ORF">GGR20_001545</name>
</gene>
<evidence type="ECO:0000259" key="2">
    <source>
        <dbReference type="Pfam" id="PF01266"/>
    </source>
</evidence>
<dbReference type="EMBL" id="JACIEW010000003">
    <property type="protein sequence ID" value="MBB4051903.1"/>
    <property type="molecule type" value="Genomic_DNA"/>
</dbReference>
<sequence length="397" mass="42772">MTDTIILGAGMVGVSTALALQAQGHVVTVVDRLGPGQETSYGNAGIIQAEAVEPYPLPLDLPTLVDIALARTNNVAWSLGGMRHWLGPVLRYAQHSRPGGYRSKIVPAWARMIHRATADHGALITAAGADDLISRDGYRKVYRSERGFAAAAAAAERYRSEHGVPHQLLDGAEIAAVEPGLRHPLAGAVHWTSSWSCKDPGALVGRYAALFERQGGRILRGDAMSLQHNGPGWQIATDAGPVNAERAVVCLGPWSPTLLSRFGHRVPMVFKRGYHLHFRVEQGPRLPMMDVETGTFLSPMTKGLRILTGAELNGLGAAPRLRQLQHSTKSAQQLFKLGAPVEDQPWMGTRPCLPGMLPMIGRSPRQPGLWYNFGHGHQGFTLGPTTARVLSEAMSAS</sequence>
<dbReference type="GO" id="GO:0016491">
    <property type="term" value="F:oxidoreductase activity"/>
    <property type="evidence" value="ECO:0007669"/>
    <property type="project" value="UniProtKB-KW"/>
</dbReference>
<dbReference type="PANTHER" id="PTHR13847:SF289">
    <property type="entry name" value="GLYCINE OXIDASE"/>
    <property type="match status" value="1"/>
</dbReference>
<feature type="domain" description="FAD dependent oxidoreductase" evidence="2">
    <location>
        <begin position="3"/>
        <end position="392"/>
    </location>
</feature>
<evidence type="ECO:0000313" key="4">
    <source>
        <dbReference type="Proteomes" id="UP000547011"/>
    </source>
</evidence>
<protein>
    <submittedName>
        <fullName evidence="3">D-amino-acid dehydrogenase</fullName>
        <ecNumber evidence="3">1.4.99.-</ecNumber>
    </submittedName>
</protein>
<keyword evidence="1 3" id="KW-0560">Oxidoreductase</keyword>
<evidence type="ECO:0000256" key="1">
    <source>
        <dbReference type="ARBA" id="ARBA00023002"/>
    </source>
</evidence>
<dbReference type="InterPro" id="IPR036188">
    <property type="entry name" value="FAD/NAD-bd_sf"/>
</dbReference>
<dbReference type="Pfam" id="PF01266">
    <property type="entry name" value="DAO"/>
    <property type="match status" value="1"/>
</dbReference>
<dbReference type="PANTHER" id="PTHR13847">
    <property type="entry name" value="SARCOSINE DEHYDROGENASE-RELATED"/>
    <property type="match status" value="1"/>
</dbReference>
<reference evidence="3 4" key="1">
    <citation type="submission" date="2020-08" db="EMBL/GenBank/DDBJ databases">
        <title>Genomic Encyclopedia of Type Strains, Phase IV (KMG-IV): sequencing the most valuable type-strain genomes for metagenomic binning, comparative biology and taxonomic classification.</title>
        <authorList>
            <person name="Goeker M."/>
        </authorList>
    </citation>
    <scope>NUCLEOTIDE SEQUENCE [LARGE SCALE GENOMIC DNA]</scope>
    <source>
        <strain evidence="3 4">DSM 23447</strain>
    </source>
</reference>
<name>A0A7W6ILN2_9HYPH</name>
<dbReference type="AlphaFoldDB" id="A0A7W6ILN2"/>
<dbReference type="Proteomes" id="UP000547011">
    <property type="component" value="Unassembled WGS sequence"/>
</dbReference>
<dbReference type="GO" id="GO:0005737">
    <property type="term" value="C:cytoplasm"/>
    <property type="evidence" value="ECO:0007669"/>
    <property type="project" value="TreeGrafter"/>
</dbReference>